<reference evidence="5 6" key="1">
    <citation type="submission" date="2011-10" db="EMBL/GenBank/DDBJ databases">
        <title>The Improved High-Quality Draft genome of Leptonema illini DSM 21528.</title>
        <authorList>
            <consortium name="US DOE Joint Genome Institute (JGI-PGF)"/>
            <person name="Lucas S."/>
            <person name="Copeland A."/>
            <person name="Lapidus A."/>
            <person name="Glavina del Rio T."/>
            <person name="Dalin E."/>
            <person name="Tice H."/>
            <person name="Bruce D."/>
            <person name="Goodwin L."/>
            <person name="Pitluck S."/>
            <person name="Peters L."/>
            <person name="Mikhailova N."/>
            <person name="Held B."/>
            <person name="Kyrpides N."/>
            <person name="Mavromatis K."/>
            <person name="Ivanova N."/>
            <person name="Markowitz V."/>
            <person name="Cheng J.-F."/>
            <person name="Hugenholtz P."/>
            <person name="Woyke T."/>
            <person name="Wu D."/>
            <person name="Gronow S."/>
            <person name="Wellnitz S."/>
            <person name="Brambilla E.-M."/>
            <person name="Klenk H.-P."/>
            <person name="Eisen J.A."/>
        </authorList>
    </citation>
    <scope>NUCLEOTIDE SEQUENCE [LARGE SCALE GENOMIC DNA]</scope>
    <source>
        <strain evidence="5 6">DSM 21528</strain>
    </source>
</reference>
<dbReference type="PANTHER" id="PTHR43260">
    <property type="entry name" value="3-KETOSTEROID-DELTA-1-DEHYDROGENASE"/>
    <property type="match status" value="1"/>
</dbReference>
<dbReference type="InterPro" id="IPR014614">
    <property type="entry name" value="KsdD_DH"/>
</dbReference>
<dbReference type="HOGENOM" id="CLU_022946_0_0_12"/>
<name>H2CIL7_9LEPT</name>
<dbReference type="PIRSF" id="PIRSF036654">
    <property type="entry name" value="UCP036654"/>
    <property type="match status" value="1"/>
</dbReference>
<feature type="domain" description="FAD-dependent oxidoreductase 2 FAD-binding" evidence="4">
    <location>
        <begin position="12"/>
        <end position="523"/>
    </location>
</feature>
<gene>
    <name evidence="5" type="ORF">Lepil_2357</name>
</gene>
<accession>H2CIL7</accession>
<keyword evidence="2" id="KW-0285">Flavoprotein</keyword>
<dbReference type="Gene3D" id="3.50.50.60">
    <property type="entry name" value="FAD/NAD(P)-binding domain"/>
    <property type="match status" value="1"/>
</dbReference>
<dbReference type="RefSeq" id="WP_002772754.1">
    <property type="nucleotide sequence ID" value="NZ_JH597773.1"/>
</dbReference>
<dbReference type="InterPro" id="IPR003953">
    <property type="entry name" value="FAD-dep_OxRdtase_2_FAD-bd"/>
</dbReference>
<evidence type="ECO:0000313" key="6">
    <source>
        <dbReference type="Proteomes" id="UP000005737"/>
    </source>
</evidence>
<dbReference type="STRING" id="183.GCA_002009735_01400"/>
<organism evidence="5 6">
    <name type="scientific">Leptonema illini DSM 21528</name>
    <dbReference type="NCBI Taxonomy" id="929563"/>
    <lineage>
        <taxon>Bacteria</taxon>
        <taxon>Pseudomonadati</taxon>
        <taxon>Spirochaetota</taxon>
        <taxon>Spirochaetia</taxon>
        <taxon>Leptospirales</taxon>
        <taxon>Leptospiraceae</taxon>
        <taxon>Leptonema</taxon>
    </lineage>
</organism>
<dbReference type="SUPFAM" id="SSF51905">
    <property type="entry name" value="FAD/NAD(P)-binding domain"/>
    <property type="match status" value="1"/>
</dbReference>
<evidence type="ECO:0000259" key="4">
    <source>
        <dbReference type="Pfam" id="PF00890"/>
    </source>
</evidence>
<dbReference type="PANTHER" id="PTHR43260:SF1">
    <property type="entry name" value="KSDD-LIKE STEROID DEHYDROGENASE RV0785"/>
    <property type="match status" value="1"/>
</dbReference>
<proteinExistence type="predicted"/>
<dbReference type="InterPro" id="IPR027477">
    <property type="entry name" value="Succ_DH/fumarate_Rdtase_cat_sf"/>
</dbReference>
<protein>
    <submittedName>
        <fullName evidence="5">Fumarate reductase/succinate dehydrogenase flavoprotein domain protein</fullName>
    </submittedName>
</protein>
<dbReference type="GO" id="GO:0016627">
    <property type="term" value="F:oxidoreductase activity, acting on the CH-CH group of donors"/>
    <property type="evidence" value="ECO:0007669"/>
    <property type="project" value="InterPro"/>
</dbReference>
<dbReference type="Pfam" id="PF00890">
    <property type="entry name" value="FAD_binding_2"/>
    <property type="match status" value="1"/>
</dbReference>
<evidence type="ECO:0000313" key="5">
    <source>
        <dbReference type="EMBL" id="EHQ07033.1"/>
    </source>
</evidence>
<dbReference type="Proteomes" id="UP000005737">
    <property type="component" value="Unassembled WGS sequence"/>
</dbReference>
<comment type="cofactor">
    <cofactor evidence="1">
        <name>FAD</name>
        <dbReference type="ChEBI" id="CHEBI:57692"/>
    </cofactor>
</comment>
<evidence type="ECO:0000256" key="1">
    <source>
        <dbReference type="ARBA" id="ARBA00001974"/>
    </source>
</evidence>
<sequence>MGDAKDRRYRADVVIVGAGLAGLAAASELLDQNKNVLIIERDLPEHLGGLAKLSFGGVCMVGTPYQKKTGIADSAELAMTDWFRYGEIPESEHWPRRWVEKYVNESDRWIYSYLNGIGVKFLPVVNWPERGMFVRGNSVPRWHIAWGTGYGIIEQVVKHLFSHQNSNKLRIEYGHRVEELIREADGIGCRGALEKDVPDAGTAFVATGDALIIAAGGICGGDLSYLRTKWSDAPKRLLNGSHRYADGTVHEAASRFGANLTHLEKQWHYAAGIATKEPIVPHHGLSLVPPRSALWVNAHGDRIGPHPNVGYTDTHYLVQNILKEPGSFSYQVMNYKIAIKELAVSGSEHMTAFRNKSKLGLIKGLLFGNKALLERLKRESDDVFIAGSIEELVASINAVEKEYTMDKAKLTGAIRQFDAEIERGEKYIGDEQLRRMLNHRTYRGDRMRMSWMQKIDDAKAYPLVAFRESILSRKSLGGIQTDLQSRVLDKSGEPIPGLYAAGEAAGYGGGGIHGMRSLEGTFLGGCIITGRVAGNTAGGRQ</sequence>
<dbReference type="InterPro" id="IPR036188">
    <property type="entry name" value="FAD/NAD-bd_sf"/>
</dbReference>
<dbReference type="Gene3D" id="3.90.700.10">
    <property type="entry name" value="Succinate dehydrogenase/fumarate reductase flavoprotein, catalytic domain"/>
    <property type="match status" value="1"/>
</dbReference>
<keyword evidence="6" id="KW-1185">Reference proteome</keyword>
<dbReference type="EMBL" id="JH597773">
    <property type="protein sequence ID" value="EHQ07033.1"/>
    <property type="molecule type" value="Genomic_DNA"/>
</dbReference>
<evidence type="ECO:0000256" key="3">
    <source>
        <dbReference type="ARBA" id="ARBA00023002"/>
    </source>
</evidence>
<evidence type="ECO:0000256" key="2">
    <source>
        <dbReference type="ARBA" id="ARBA00022630"/>
    </source>
</evidence>
<keyword evidence="3" id="KW-0560">Oxidoreductase</keyword>
<dbReference type="AlphaFoldDB" id="H2CIL7"/>